<name>A0AAN8BVB5_9TELE</name>
<comment type="caution">
    <text evidence="2">The sequence shown here is derived from an EMBL/GenBank/DDBJ whole genome shotgun (WGS) entry which is preliminary data.</text>
</comment>
<evidence type="ECO:0000313" key="3">
    <source>
        <dbReference type="Proteomes" id="UP001335648"/>
    </source>
</evidence>
<feature type="compositionally biased region" description="Polar residues" evidence="1">
    <location>
        <begin position="47"/>
        <end position="58"/>
    </location>
</feature>
<keyword evidence="3" id="KW-1185">Reference proteome</keyword>
<sequence length="66" mass="7406">MKSSAPVFTRQNPFEPASKVGKAHYHPSCKQSLSKKEKKNDSESRTFKPTIQSTITQSELREPTAV</sequence>
<reference evidence="2 3" key="1">
    <citation type="journal article" date="2023" name="Mol. Biol. Evol.">
        <title>Genomics of Secondarily Temperate Adaptation in the Only Non-Antarctic Icefish.</title>
        <authorList>
            <person name="Rivera-Colon A.G."/>
            <person name="Rayamajhi N."/>
            <person name="Minhas B.F."/>
            <person name="Madrigal G."/>
            <person name="Bilyk K.T."/>
            <person name="Yoon V."/>
            <person name="Hune M."/>
            <person name="Gregory S."/>
            <person name="Cheng C.H.C."/>
            <person name="Catchen J.M."/>
        </authorList>
    </citation>
    <scope>NUCLEOTIDE SEQUENCE [LARGE SCALE GENOMIC DNA]</scope>
    <source>
        <strain evidence="2">JC2023a</strain>
    </source>
</reference>
<proteinExistence type="predicted"/>
<feature type="region of interest" description="Disordered" evidence="1">
    <location>
        <begin position="1"/>
        <end position="66"/>
    </location>
</feature>
<evidence type="ECO:0000256" key="1">
    <source>
        <dbReference type="SAM" id="MobiDB-lite"/>
    </source>
</evidence>
<gene>
    <name evidence="2" type="ORF">CesoFtcFv8_012904</name>
</gene>
<dbReference type="AlphaFoldDB" id="A0AAN8BVB5"/>
<dbReference type="Proteomes" id="UP001335648">
    <property type="component" value="Unassembled WGS sequence"/>
</dbReference>
<organism evidence="2 3">
    <name type="scientific">Champsocephalus esox</name>
    <name type="common">pike icefish</name>
    <dbReference type="NCBI Taxonomy" id="159716"/>
    <lineage>
        <taxon>Eukaryota</taxon>
        <taxon>Metazoa</taxon>
        <taxon>Chordata</taxon>
        <taxon>Craniata</taxon>
        <taxon>Vertebrata</taxon>
        <taxon>Euteleostomi</taxon>
        <taxon>Actinopterygii</taxon>
        <taxon>Neopterygii</taxon>
        <taxon>Teleostei</taxon>
        <taxon>Neoteleostei</taxon>
        <taxon>Acanthomorphata</taxon>
        <taxon>Eupercaria</taxon>
        <taxon>Perciformes</taxon>
        <taxon>Notothenioidei</taxon>
        <taxon>Channichthyidae</taxon>
        <taxon>Champsocephalus</taxon>
    </lineage>
</organism>
<evidence type="ECO:0000313" key="2">
    <source>
        <dbReference type="EMBL" id="KAK5892535.1"/>
    </source>
</evidence>
<dbReference type="EMBL" id="JAULUE010002055">
    <property type="protein sequence ID" value="KAK5892535.1"/>
    <property type="molecule type" value="Genomic_DNA"/>
</dbReference>
<protein>
    <submittedName>
        <fullName evidence="2">Uncharacterized protein</fullName>
    </submittedName>
</protein>
<feature type="compositionally biased region" description="Basic and acidic residues" evidence="1">
    <location>
        <begin position="34"/>
        <end position="46"/>
    </location>
</feature>
<accession>A0AAN8BVB5</accession>